<name>X1Q457_9ZZZZ</name>
<proteinExistence type="predicted"/>
<accession>X1Q457</accession>
<reference evidence="2" key="1">
    <citation type="journal article" date="2014" name="Front. Microbiol.">
        <title>High frequency of phylogenetically diverse reductive dehalogenase-homologous genes in deep subseafloor sedimentary metagenomes.</title>
        <authorList>
            <person name="Kawai M."/>
            <person name="Futagami T."/>
            <person name="Toyoda A."/>
            <person name="Takaki Y."/>
            <person name="Nishi S."/>
            <person name="Hori S."/>
            <person name="Arai W."/>
            <person name="Tsubouchi T."/>
            <person name="Morono Y."/>
            <person name="Uchiyama I."/>
            <person name="Ito T."/>
            <person name="Fujiyama A."/>
            <person name="Inagaki F."/>
            <person name="Takami H."/>
        </authorList>
    </citation>
    <scope>NUCLEOTIDE SEQUENCE</scope>
    <source>
        <strain evidence="2">Expedition CK06-06</strain>
    </source>
</reference>
<evidence type="ECO:0000313" key="2">
    <source>
        <dbReference type="EMBL" id="GAI38014.1"/>
    </source>
</evidence>
<dbReference type="AlphaFoldDB" id="X1Q457"/>
<gene>
    <name evidence="2" type="ORF">S06H3_49790</name>
</gene>
<sequence>MTEGGKRWYHCMKGDHGSPGSAVCAIWFIGWLFTIGYASLVWWKILLAIVIWPYFLGSALI</sequence>
<dbReference type="EMBL" id="BARV01031471">
    <property type="protein sequence ID" value="GAI38014.1"/>
    <property type="molecule type" value="Genomic_DNA"/>
</dbReference>
<feature type="transmembrane region" description="Helical" evidence="1">
    <location>
        <begin position="22"/>
        <end position="55"/>
    </location>
</feature>
<protein>
    <submittedName>
        <fullName evidence="2">Uncharacterized protein</fullName>
    </submittedName>
</protein>
<keyword evidence="1" id="KW-0812">Transmembrane</keyword>
<keyword evidence="1" id="KW-1133">Transmembrane helix</keyword>
<evidence type="ECO:0000256" key="1">
    <source>
        <dbReference type="SAM" id="Phobius"/>
    </source>
</evidence>
<keyword evidence="1" id="KW-0472">Membrane</keyword>
<organism evidence="2">
    <name type="scientific">marine sediment metagenome</name>
    <dbReference type="NCBI Taxonomy" id="412755"/>
    <lineage>
        <taxon>unclassified sequences</taxon>
        <taxon>metagenomes</taxon>
        <taxon>ecological metagenomes</taxon>
    </lineage>
</organism>
<comment type="caution">
    <text evidence="2">The sequence shown here is derived from an EMBL/GenBank/DDBJ whole genome shotgun (WGS) entry which is preliminary data.</text>
</comment>